<comment type="similarity">
    <text evidence="1">Belongs to the HIBADH-related family. NP60 subfamily.</text>
</comment>
<feature type="domain" description="6-phosphogluconate dehydrogenase NADP-binding" evidence="2">
    <location>
        <begin position="19"/>
        <end position="126"/>
    </location>
</feature>
<feature type="domain" description="3-hydroxyisobutyrate dehydrogenase-like NAD-binding" evidence="3">
    <location>
        <begin position="127"/>
        <end position="224"/>
    </location>
</feature>
<dbReference type="GO" id="GO:0140673">
    <property type="term" value="P:transcription elongation-coupled chromatin remodeling"/>
    <property type="evidence" value="ECO:0007669"/>
    <property type="project" value="TreeGrafter"/>
</dbReference>
<evidence type="ECO:0000313" key="4">
    <source>
        <dbReference type="EMBL" id="KAK9752773.1"/>
    </source>
</evidence>
<dbReference type="AlphaFoldDB" id="A0AAW1N1V7"/>
<dbReference type="InterPro" id="IPR008927">
    <property type="entry name" value="6-PGluconate_DH-like_C_sf"/>
</dbReference>
<keyword evidence="5" id="KW-1185">Reference proteome</keyword>
<dbReference type="InterPro" id="IPR013328">
    <property type="entry name" value="6PGD_dom2"/>
</dbReference>
<dbReference type="Pfam" id="PF14833">
    <property type="entry name" value="NAD_binding_11"/>
    <property type="match status" value="1"/>
</dbReference>
<dbReference type="Pfam" id="PF03446">
    <property type="entry name" value="NAD_binding_2"/>
    <property type="match status" value="1"/>
</dbReference>
<dbReference type="InterPro" id="IPR036291">
    <property type="entry name" value="NAD(P)-bd_dom_sf"/>
</dbReference>
<dbReference type="Proteomes" id="UP001458880">
    <property type="component" value="Unassembled WGS sequence"/>
</dbReference>
<name>A0AAW1N1V7_POPJA</name>
<dbReference type="SUPFAM" id="SSF48179">
    <property type="entry name" value="6-phosphogluconate dehydrogenase C-terminal domain-like"/>
    <property type="match status" value="1"/>
</dbReference>
<sequence>MLKIIEAEDIKTQAEVNHAGYVETYSAPCDVVENSDIIFCCVSDVVAVKDIVYGNCGLMHNRETLDGKGYVEMTSIDSETSLDICNFITKSGGRYLEAQLQGSKQEAHDANLIVLGAGDEGLFNQCLAEAFALADRSGIAPKDVLEVFSLTAISNPFLKRKAELIVSTDFQNVEQPLMHMQKDTKLALQLADSLRQPLLMTAAANEIYKHTRRFGCDSHDAASVYMRARH</sequence>
<accession>A0AAW1N1V7</accession>
<dbReference type="InterPro" id="IPR051265">
    <property type="entry name" value="HIBADH-related_NP60_sf"/>
</dbReference>
<dbReference type="GO" id="GO:0003677">
    <property type="term" value="F:DNA binding"/>
    <property type="evidence" value="ECO:0007669"/>
    <property type="project" value="TreeGrafter"/>
</dbReference>
<evidence type="ECO:0000259" key="2">
    <source>
        <dbReference type="Pfam" id="PF03446"/>
    </source>
</evidence>
<dbReference type="GO" id="GO:0050661">
    <property type="term" value="F:NADP binding"/>
    <property type="evidence" value="ECO:0007669"/>
    <property type="project" value="InterPro"/>
</dbReference>
<reference evidence="4 5" key="1">
    <citation type="journal article" date="2024" name="BMC Genomics">
        <title>De novo assembly and annotation of Popillia japonica's genome with initial clues to its potential as an invasive pest.</title>
        <authorList>
            <person name="Cucini C."/>
            <person name="Boschi S."/>
            <person name="Funari R."/>
            <person name="Cardaioli E."/>
            <person name="Iannotti N."/>
            <person name="Marturano G."/>
            <person name="Paoli F."/>
            <person name="Bruttini M."/>
            <person name="Carapelli A."/>
            <person name="Frati F."/>
            <person name="Nardi F."/>
        </authorList>
    </citation>
    <scope>NUCLEOTIDE SEQUENCE [LARGE SCALE GENOMIC DNA]</scope>
    <source>
        <strain evidence="4">DMR45628</strain>
    </source>
</reference>
<proteinExistence type="inferred from homology"/>
<dbReference type="GO" id="GO:0031491">
    <property type="term" value="F:nucleosome binding"/>
    <property type="evidence" value="ECO:0007669"/>
    <property type="project" value="TreeGrafter"/>
</dbReference>
<evidence type="ECO:0000259" key="3">
    <source>
        <dbReference type="Pfam" id="PF14833"/>
    </source>
</evidence>
<dbReference type="SUPFAM" id="SSF51735">
    <property type="entry name" value="NAD(P)-binding Rossmann-fold domains"/>
    <property type="match status" value="1"/>
</dbReference>
<organism evidence="4 5">
    <name type="scientific">Popillia japonica</name>
    <name type="common">Japanese beetle</name>
    <dbReference type="NCBI Taxonomy" id="7064"/>
    <lineage>
        <taxon>Eukaryota</taxon>
        <taxon>Metazoa</taxon>
        <taxon>Ecdysozoa</taxon>
        <taxon>Arthropoda</taxon>
        <taxon>Hexapoda</taxon>
        <taxon>Insecta</taxon>
        <taxon>Pterygota</taxon>
        <taxon>Neoptera</taxon>
        <taxon>Endopterygota</taxon>
        <taxon>Coleoptera</taxon>
        <taxon>Polyphaga</taxon>
        <taxon>Scarabaeiformia</taxon>
        <taxon>Scarabaeidae</taxon>
        <taxon>Rutelinae</taxon>
        <taxon>Popillia</taxon>
    </lineage>
</organism>
<dbReference type="InterPro" id="IPR029154">
    <property type="entry name" value="HIBADH-like_NADP-bd"/>
</dbReference>
<gene>
    <name evidence="4" type="ORF">QE152_g3959</name>
</gene>
<dbReference type="GO" id="GO:0051287">
    <property type="term" value="F:NAD binding"/>
    <property type="evidence" value="ECO:0007669"/>
    <property type="project" value="InterPro"/>
</dbReference>
<dbReference type="EMBL" id="JASPKY010000018">
    <property type="protein sequence ID" value="KAK9752773.1"/>
    <property type="molecule type" value="Genomic_DNA"/>
</dbReference>
<evidence type="ECO:0000313" key="5">
    <source>
        <dbReference type="Proteomes" id="UP001458880"/>
    </source>
</evidence>
<comment type="caution">
    <text evidence="4">The sequence shown here is derived from an EMBL/GenBank/DDBJ whole genome shotgun (WGS) entry which is preliminary data.</text>
</comment>
<dbReference type="Gene3D" id="1.10.1040.10">
    <property type="entry name" value="N-(1-d-carboxylethyl)-l-norvaline Dehydrogenase, domain 2"/>
    <property type="match status" value="1"/>
</dbReference>
<protein>
    <submittedName>
        <fullName evidence="4">NAD binding domain of 6-phosphogluconate dehydrogenase</fullName>
    </submittedName>
</protein>
<evidence type="ECO:0000256" key="1">
    <source>
        <dbReference type="ARBA" id="ARBA00007598"/>
    </source>
</evidence>
<dbReference type="PANTHER" id="PTHR43580">
    <property type="entry name" value="OXIDOREDUCTASE GLYR1-RELATED"/>
    <property type="match status" value="1"/>
</dbReference>
<dbReference type="InterPro" id="IPR006115">
    <property type="entry name" value="6PGDH_NADP-bd"/>
</dbReference>
<dbReference type="GO" id="GO:0000785">
    <property type="term" value="C:chromatin"/>
    <property type="evidence" value="ECO:0007669"/>
    <property type="project" value="TreeGrafter"/>
</dbReference>
<dbReference type="PANTHER" id="PTHR43580:SF2">
    <property type="entry name" value="CYTOKINE-LIKE NUCLEAR FACTOR N-PAC"/>
    <property type="match status" value="1"/>
</dbReference>